<dbReference type="Pfam" id="PF21788">
    <property type="entry name" value="TNP-like_GBD"/>
    <property type="match status" value="1"/>
</dbReference>
<gene>
    <name evidence="3" type="ORF">KUF71_010968</name>
</gene>
<comment type="caution">
    <text evidence="3">The sequence shown here is derived from an EMBL/GenBank/DDBJ whole genome shotgun (WGS) entry which is preliminary data.</text>
</comment>
<protein>
    <submittedName>
        <fullName evidence="3">Transposable element P transposase</fullName>
    </submittedName>
</protein>
<name>A0AAE1HIA9_9NEOP</name>
<feature type="domain" description="Transposable element P transposase-like RNase H C-terminal" evidence="2">
    <location>
        <begin position="172"/>
        <end position="202"/>
    </location>
</feature>
<evidence type="ECO:0000313" key="4">
    <source>
        <dbReference type="Proteomes" id="UP001219518"/>
    </source>
</evidence>
<dbReference type="Pfam" id="PF21789">
    <property type="entry name" value="TNP-like_RNaseH_C"/>
    <property type="match status" value="1"/>
</dbReference>
<evidence type="ECO:0000313" key="3">
    <source>
        <dbReference type="EMBL" id="KAK3921792.1"/>
    </source>
</evidence>
<keyword evidence="4" id="KW-1185">Reference proteome</keyword>
<evidence type="ECO:0000259" key="2">
    <source>
        <dbReference type="Pfam" id="PF21789"/>
    </source>
</evidence>
<dbReference type="InterPro" id="IPR048366">
    <property type="entry name" value="TNP-like_GBD"/>
</dbReference>
<dbReference type="EMBL" id="JAHWGI010001053">
    <property type="protein sequence ID" value="KAK3921792.1"/>
    <property type="molecule type" value="Genomic_DNA"/>
</dbReference>
<feature type="domain" description="Transposable element P transposase-like GTP-binding insertion" evidence="1">
    <location>
        <begin position="11"/>
        <end position="83"/>
    </location>
</feature>
<sequence>MDLLEFGNKSELTHDHLYLTGRIKMRVKLAAQVLSYNVASAICNVNVASEGKKLSDCLQTAKFFDNMDLLFDLCNGAGHRDKQKSQRCLVTRAGNPLPFGSRLEPDPPRAGKYYRQMSTWKYVKRVTHKDGTVHVNDTVPPCLSGWRDNLEGSQRLWTTLKTIGFTEMNLRRFNSDPIENLFSVIRQTNGSNRSPTCKQFEYSLKTCIVNGMSHYHIRSKNCLDDDGAALYTEEELFSRGDLAVNSNLFVPEKRTFLTRGQPLYLANLMKAQPFRQTISLQCNKVCAKVLKKCAMDCQICRTAVLHQDVNLSSDHMSSAHTKSQRTIICP</sequence>
<reference evidence="3" key="1">
    <citation type="submission" date="2021-07" db="EMBL/GenBank/DDBJ databases">
        <authorList>
            <person name="Catto M.A."/>
            <person name="Jacobson A."/>
            <person name="Kennedy G."/>
            <person name="Labadie P."/>
            <person name="Hunt B.G."/>
            <person name="Srinivasan R."/>
        </authorList>
    </citation>
    <scope>NUCLEOTIDE SEQUENCE</scope>
    <source>
        <strain evidence="3">PL_HMW_Pooled</strain>
        <tissue evidence="3">Head</tissue>
    </source>
</reference>
<evidence type="ECO:0000259" key="1">
    <source>
        <dbReference type="Pfam" id="PF21788"/>
    </source>
</evidence>
<proteinExistence type="predicted"/>
<dbReference type="Proteomes" id="UP001219518">
    <property type="component" value="Unassembled WGS sequence"/>
</dbReference>
<dbReference type="AlphaFoldDB" id="A0AAE1HIA9"/>
<reference evidence="3" key="2">
    <citation type="journal article" date="2023" name="BMC Genomics">
        <title>Pest status, molecular evolution, and epigenetic factors derived from the genome assembly of Frankliniella fusca, a thysanopteran phytovirus vector.</title>
        <authorList>
            <person name="Catto M.A."/>
            <person name="Labadie P.E."/>
            <person name="Jacobson A.L."/>
            <person name="Kennedy G.G."/>
            <person name="Srinivasan R."/>
            <person name="Hunt B.G."/>
        </authorList>
    </citation>
    <scope>NUCLEOTIDE SEQUENCE</scope>
    <source>
        <strain evidence="3">PL_HMW_Pooled</strain>
    </source>
</reference>
<organism evidence="3 4">
    <name type="scientific">Frankliniella fusca</name>
    <dbReference type="NCBI Taxonomy" id="407009"/>
    <lineage>
        <taxon>Eukaryota</taxon>
        <taxon>Metazoa</taxon>
        <taxon>Ecdysozoa</taxon>
        <taxon>Arthropoda</taxon>
        <taxon>Hexapoda</taxon>
        <taxon>Insecta</taxon>
        <taxon>Pterygota</taxon>
        <taxon>Neoptera</taxon>
        <taxon>Paraneoptera</taxon>
        <taxon>Thysanoptera</taxon>
        <taxon>Terebrantia</taxon>
        <taxon>Thripoidea</taxon>
        <taxon>Thripidae</taxon>
        <taxon>Frankliniella</taxon>
    </lineage>
</organism>
<dbReference type="InterPro" id="IPR048367">
    <property type="entry name" value="TNP-like_RNaseH_C"/>
</dbReference>
<accession>A0AAE1HIA9</accession>